<proteinExistence type="predicted"/>
<organism evidence="2 3">
    <name type="scientific">Blattamonas nauphoetae</name>
    <dbReference type="NCBI Taxonomy" id="2049346"/>
    <lineage>
        <taxon>Eukaryota</taxon>
        <taxon>Metamonada</taxon>
        <taxon>Preaxostyla</taxon>
        <taxon>Oxymonadida</taxon>
        <taxon>Blattamonas</taxon>
    </lineage>
</organism>
<name>A0ABQ9XJF3_9EUKA</name>
<feature type="region of interest" description="Disordered" evidence="1">
    <location>
        <begin position="248"/>
        <end position="271"/>
    </location>
</feature>
<dbReference type="Proteomes" id="UP001281761">
    <property type="component" value="Unassembled WGS sequence"/>
</dbReference>
<feature type="region of interest" description="Disordered" evidence="1">
    <location>
        <begin position="130"/>
        <end position="196"/>
    </location>
</feature>
<reference evidence="2 3" key="1">
    <citation type="journal article" date="2022" name="bioRxiv">
        <title>Genomics of Preaxostyla Flagellates Illuminates Evolutionary Transitions and the Path Towards Mitochondrial Loss.</title>
        <authorList>
            <person name="Novak L.V.F."/>
            <person name="Treitli S.C."/>
            <person name="Pyrih J."/>
            <person name="Halakuc P."/>
            <person name="Pipaliya S.V."/>
            <person name="Vacek V."/>
            <person name="Brzon O."/>
            <person name="Soukal P."/>
            <person name="Eme L."/>
            <person name="Dacks J.B."/>
            <person name="Karnkowska A."/>
            <person name="Elias M."/>
            <person name="Hampl V."/>
        </authorList>
    </citation>
    <scope>NUCLEOTIDE SEQUENCE [LARGE SCALE GENOMIC DNA]</scope>
    <source>
        <strain evidence="2">NAU3</strain>
        <tissue evidence="2">Gut</tissue>
    </source>
</reference>
<evidence type="ECO:0000313" key="3">
    <source>
        <dbReference type="Proteomes" id="UP001281761"/>
    </source>
</evidence>
<feature type="compositionally biased region" description="Basic and acidic residues" evidence="1">
    <location>
        <begin position="149"/>
        <end position="163"/>
    </location>
</feature>
<gene>
    <name evidence="2" type="ORF">BLNAU_13474</name>
</gene>
<comment type="caution">
    <text evidence="2">The sequence shown here is derived from an EMBL/GenBank/DDBJ whole genome shotgun (WGS) entry which is preliminary data.</text>
</comment>
<dbReference type="EMBL" id="JARBJD010000116">
    <property type="protein sequence ID" value="KAK2951590.1"/>
    <property type="molecule type" value="Genomic_DNA"/>
</dbReference>
<sequence length="343" mass="39496">MEEEEIPIEQAEPPKFWTPEQFGKRFDWLIITKLMDVADDALFEEFSNYFEIERVEEHLEKAMFIDFCVYQFQFMREQSFSIPTTLYLMNLLFQLYIDSGVKSLDDIVNDLQTDLLLASSVNTEQQATVIRLQPPPPPQEVVEPEPEVEEKGAKKGAAKKEAPAKAAKTTKKKEAEKVQEAPPEEEEEHNEAPKDDLVEVVMSTDEIDAVITHITLTVFRHYRLHRRVMKEPRNVTELERVHHLVTTPLALPPHSESQLKPPDEEPDPSLNHVETDEEKVIRLINEAIAKHVQNQNKELTEQLLQQKDVILKKVKETLVEKEIQKTVKAGASNPTPEPKKKAK</sequence>
<protein>
    <submittedName>
        <fullName evidence="2">Uncharacterized protein</fullName>
    </submittedName>
</protein>
<keyword evidence="3" id="KW-1185">Reference proteome</keyword>
<accession>A0ABQ9XJF3</accession>
<evidence type="ECO:0000313" key="2">
    <source>
        <dbReference type="EMBL" id="KAK2951590.1"/>
    </source>
</evidence>
<evidence type="ECO:0000256" key="1">
    <source>
        <dbReference type="SAM" id="MobiDB-lite"/>
    </source>
</evidence>